<protein>
    <recommendedName>
        <fullName evidence="4">Viral histone-like protein</fullName>
    </recommendedName>
    <alternativeName>
        <fullName evidence="9">DNA-binding protein pA104R</fullName>
    </alternativeName>
    <alternativeName>
        <fullName evidence="8">pA104R</fullName>
    </alternativeName>
</protein>
<dbReference type="GO" id="GO:0003677">
    <property type="term" value="F:DNA binding"/>
    <property type="evidence" value="ECO:0007669"/>
    <property type="project" value="UniProtKB-KW"/>
</dbReference>
<keyword evidence="5" id="KW-0235">DNA replication</keyword>
<dbReference type="InterPro" id="IPR010992">
    <property type="entry name" value="IHF-like_DNA-bd_dom_sf"/>
</dbReference>
<evidence type="ECO:0000256" key="9">
    <source>
        <dbReference type="ARBA" id="ARBA00033227"/>
    </source>
</evidence>
<evidence type="ECO:0000256" key="7">
    <source>
        <dbReference type="ARBA" id="ARBA00023125"/>
    </source>
</evidence>
<comment type="similarity">
    <text evidence="2 11">Belongs to the bacterial histone-like protein family.</text>
</comment>
<evidence type="ECO:0000256" key="5">
    <source>
        <dbReference type="ARBA" id="ARBA00022705"/>
    </source>
</evidence>
<evidence type="ECO:0000313" key="12">
    <source>
        <dbReference type="EMBL" id="WNM58778.1"/>
    </source>
</evidence>
<comment type="function">
    <text evidence="10">DNA-binding protein that plays a critical role in nucleoid compaction, genome replication and DNA replication and transcription. Binds to both ssDNA and dsDNA with a binding site covering about 15 nucleotides. Displays DNA-supercoiling activity only when associated with the viral DNA topoisomerase 2.</text>
</comment>
<evidence type="ECO:0000256" key="4">
    <source>
        <dbReference type="ARBA" id="ARBA00016145"/>
    </source>
</evidence>
<sequence>MGKAMTKSQIADHLAKKADVTKKIATQILDDFAALAYKEAKNAFVVPGIGKLVLAHRKARMGRNPQTGAAIKIPAKRVVKFRVAKAAKDAILGVKK</sequence>
<evidence type="ECO:0000313" key="13">
    <source>
        <dbReference type="Proteomes" id="UP001302719"/>
    </source>
</evidence>
<evidence type="ECO:0000256" key="10">
    <source>
        <dbReference type="ARBA" id="ARBA00046140"/>
    </source>
</evidence>
<dbReference type="PANTHER" id="PTHR33175">
    <property type="entry name" value="DNA-BINDING PROTEIN HU"/>
    <property type="match status" value="1"/>
</dbReference>
<evidence type="ECO:0000256" key="3">
    <source>
        <dbReference type="ARBA" id="ARBA00011738"/>
    </source>
</evidence>
<dbReference type="RefSeq" id="WP_312645035.1">
    <property type="nucleotide sequence ID" value="NZ_CP116967.1"/>
</dbReference>
<dbReference type="Gene3D" id="4.10.520.10">
    <property type="entry name" value="IHF-like DNA-binding proteins"/>
    <property type="match status" value="1"/>
</dbReference>
<dbReference type="PRINTS" id="PR01727">
    <property type="entry name" value="DNABINDINGHU"/>
</dbReference>
<dbReference type="GO" id="GO:0030527">
    <property type="term" value="F:structural constituent of chromatin"/>
    <property type="evidence" value="ECO:0007669"/>
    <property type="project" value="InterPro"/>
</dbReference>
<evidence type="ECO:0000256" key="2">
    <source>
        <dbReference type="ARBA" id="ARBA00010529"/>
    </source>
</evidence>
<evidence type="ECO:0000256" key="11">
    <source>
        <dbReference type="RuleBase" id="RU003939"/>
    </source>
</evidence>
<keyword evidence="13" id="KW-1185">Reference proteome</keyword>
<dbReference type="InterPro" id="IPR000119">
    <property type="entry name" value="Hist_DNA-bd"/>
</dbReference>
<dbReference type="Pfam" id="PF00216">
    <property type="entry name" value="Bac_DNA_binding"/>
    <property type="match status" value="1"/>
</dbReference>
<evidence type="ECO:0000256" key="6">
    <source>
        <dbReference type="ARBA" id="ARBA00022921"/>
    </source>
</evidence>
<dbReference type="SMART" id="SM00411">
    <property type="entry name" value="BHL"/>
    <property type="match status" value="1"/>
</dbReference>
<reference evidence="12 13" key="1">
    <citation type="submission" date="2023-01" db="EMBL/GenBank/DDBJ databases">
        <title>Cultivation and genomic characterization of new, ubiquitous marine nitrite-oxidizing bacteria from the Nitrospirales.</title>
        <authorList>
            <person name="Mueller A.J."/>
            <person name="Daebeler A."/>
            <person name="Herbold C.W."/>
            <person name="Kirkegaard R.H."/>
            <person name="Daims H."/>
        </authorList>
    </citation>
    <scope>NUCLEOTIDE SEQUENCE [LARGE SCALE GENOMIC DNA]</scope>
    <source>
        <strain evidence="12 13">VA</strain>
    </source>
</reference>
<gene>
    <name evidence="12" type="ORF">PP769_03140</name>
</gene>
<accession>A0AA96GBK6</accession>
<keyword evidence="7 12" id="KW-0238">DNA-binding</keyword>
<dbReference type="CDD" id="cd00591">
    <property type="entry name" value="HU_IHF"/>
    <property type="match status" value="1"/>
</dbReference>
<dbReference type="GO" id="GO:0005829">
    <property type="term" value="C:cytosol"/>
    <property type="evidence" value="ECO:0007669"/>
    <property type="project" value="TreeGrafter"/>
</dbReference>
<evidence type="ECO:0000256" key="8">
    <source>
        <dbReference type="ARBA" id="ARBA00033120"/>
    </source>
</evidence>
<comment type="subunit">
    <text evidence="3">Homodimer.</text>
</comment>
<dbReference type="KEGG" id="nall:PP769_03140"/>
<dbReference type="Proteomes" id="UP001302719">
    <property type="component" value="Chromosome"/>
</dbReference>
<dbReference type="GO" id="GO:0006260">
    <property type="term" value="P:DNA replication"/>
    <property type="evidence" value="ECO:0007669"/>
    <property type="project" value="UniProtKB-KW"/>
</dbReference>
<proteinExistence type="inferred from homology"/>
<keyword evidence="6" id="KW-0426">Late protein</keyword>
<dbReference type="SUPFAM" id="SSF47729">
    <property type="entry name" value="IHF-like DNA-binding proteins"/>
    <property type="match status" value="1"/>
</dbReference>
<name>A0AA96GBK6_9BACT</name>
<dbReference type="AlphaFoldDB" id="A0AA96GBK6"/>
<dbReference type="PANTHER" id="PTHR33175:SF13">
    <property type="entry name" value="HISTONE-LIKE PROTEIN"/>
    <property type="match status" value="1"/>
</dbReference>
<organism evidence="12 13">
    <name type="scientific">Candidatus Nitrospira allomarina</name>
    <dbReference type="NCBI Taxonomy" id="3020900"/>
    <lineage>
        <taxon>Bacteria</taxon>
        <taxon>Pseudomonadati</taxon>
        <taxon>Nitrospirota</taxon>
        <taxon>Nitrospiria</taxon>
        <taxon>Nitrospirales</taxon>
        <taxon>Nitrospiraceae</taxon>
        <taxon>Nitrospira</taxon>
    </lineage>
</organism>
<evidence type="ECO:0000256" key="1">
    <source>
        <dbReference type="ARBA" id="ARBA00004328"/>
    </source>
</evidence>
<dbReference type="EMBL" id="CP116967">
    <property type="protein sequence ID" value="WNM58778.1"/>
    <property type="molecule type" value="Genomic_DNA"/>
</dbReference>
<comment type="subcellular location">
    <subcellularLocation>
        <location evidence="1">Virion</location>
    </subcellularLocation>
</comment>